<accession>A0A1I1J784</accession>
<protein>
    <recommendedName>
        <fullName evidence="2">UPF0178 protein SAMN05421842_103205</fullName>
    </recommendedName>
</protein>
<dbReference type="Pfam" id="PF02639">
    <property type="entry name" value="DUF188"/>
    <property type="match status" value="1"/>
</dbReference>
<evidence type="ECO:0000256" key="1">
    <source>
        <dbReference type="ARBA" id="ARBA00008522"/>
    </source>
</evidence>
<dbReference type="Proteomes" id="UP000199263">
    <property type="component" value="Unassembled WGS sequence"/>
</dbReference>
<dbReference type="STRING" id="119641.SAMN05421842_103205"/>
<gene>
    <name evidence="3" type="ORF">SAMN05421842_103205</name>
</gene>
<dbReference type="RefSeq" id="WP_090088902.1">
    <property type="nucleotide sequence ID" value="NZ_FOMG01000003.1"/>
</dbReference>
<name>A0A1I1J784_9CLOT</name>
<reference evidence="3 4" key="1">
    <citation type="submission" date="2016-10" db="EMBL/GenBank/DDBJ databases">
        <authorList>
            <person name="de Groot N.N."/>
        </authorList>
    </citation>
    <scope>NUCLEOTIDE SEQUENCE [LARGE SCALE GENOMIC DNA]</scope>
    <source>
        <strain evidence="3 4">DSM 12992</strain>
    </source>
</reference>
<dbReference type="NCBIfam" id="NF001095">
    <property type="entry name" value="PRK00124.1"/>
    <property type="match status" value="1"/>
</dbReference>
<organism evidence="3 4">
    <name type="scientific">Clostridium uliginosum</name>
    <dbReference type="NCBI Taxonomy" id="119641"/>
    <lineage>
        <taxon>Bacteria</taxon>
        <taxon>Bacillati</taxon>
        <taxon>Bacillota</taxon>
        <taxon>Clostridia</taxon>
        <taxon>Eubacteriales</taxon>
        <taxon>Clostridiaceae</taxon>
        <taxon>Clostridium</taxon>
    </lineage>
</organism>
<dbReference type="InterPro" id="IPR003791">
    <property type="entry name" value="UPF0178"/>
</dbReference>
<dbReference type="EMBL" id="FOMG01000003">
    <property type="protein sequence ID" value="SFC43981.1"/>
    <property type="molecule type" value="Genomic_DNA"/>
</dbReference>
<evidence type="ECO:0000313" key="3">
    <source>
        <dbReference type="EMBL" id="SFC43981.1"/>
    </source>
</evidence>
<dbReference type="PANTHER" id="PTHR35146:SF1">
    <property type="entry name" value="UPF0178 PROTEIN YAII"/>
    <property type="match status" value="1"/>
</dbReference>
<proteinExistence type="inferred from homology"/>
<evidence type="ECO:0000313" key="4">
    <source>
        <dbReference type="Proteomes" id="UP000199263"/>
    </source>
</evidence>
<sequence>MKIIIDGDACPGISIIESIAKQNKLSVIIYCDIHHFLQSDYSEIKIVDSGFQSVDMYVMNATKAGDIIISQDYGVAAICLSKKAKVISPKGFIYDEKNIDRLLEERHISQKIRRGGGKTSNPKKRTEEDNLRLEKNLIRLIDEVNLNIDRG</sequence>
<keyword evidence="4" id="KW-1185">Reference proteome</keyword>
<evidence type="ECO:0000256" key="2">
    <source>
        <dbReference type="HAMAP-Rule" id="MF_00489"/>
    </source>
</evidence>
<dbReference type="PANTHER" id="PTHR35146">
    <property type="entry name" value="UPF0178 PROTEIN YAII"/>
    <property type="match status" value="1"/>
</dbReference>
<dbReference type="HAMAP" id="MF_00489">
    <property type="entry name" value="UPF0178"/>
    <property type="match status" value="1"/>
</dbReference>
<comment type="similarity">
    <text evidence="1 2">Belongs to the UPF0178 family.</text>
</comment>
<dbReference type="AlphaFoldDB" id="A0A1I1J784"/>
<dbReference type="OrthoDB" id="9798918at2"/>